<feature type="compositionally biased region" description="Low complexity" evidence="1">
    <location>
        <begin position="396"/>
        <end position="408"/>
    </location>
</feature>
<feature type="region of interest" description="Disordered" evidence="1">
    <location>
        <begin position="474"/>
        <end position="493"/>
    </location>
</feature>
<keyword evidence="2" id="KW-1133">Transmembrane helix</keyword>
<evidence type="ECO:0000313" key="4">
    <source>
        <dbReference type="RefSeq" id="XP_070852936.1"/>
    </source>
</evidence>
<protein>
    <submittedName>
        <fullName evidence="4">Uncharacterized protein</fullName>
    </submittedName>
</protein>
<evidence type="ECO:0000256" key="2">
    <source>
        <dbReference type="SAM" id="Phobius"/>
    </source>
</evidence>
<organism evidence="3 4">
    <name type="scientific">Drosophila suzukii</name>
    <name type="common">Spotted-wing drosophila fruit fly</name>
    <dbReference type="NCBI Taxonomy" id="28584"/>
    <lineage>
        <taxon>Eukaryota</taxon>
        <taxon>Metazoa</taxon>
        <taxon>Ecdysozoa</taxon>
        <taxon>Arthropoda</taxon>
        <taxon>Hexapoda</taxon>
        <taxon>Insecta</taxon>
        <taxon>Pterygota</taxon>
        <taxon>Neoptera</taxon>
        <taxon>Endopterygota</taxon>
        <taxon>Diptera</taxon>
        <taxon>Brachycera</taxon>
        <taxon>Muscomorpha</taxon>
        <taxon>Ephydroidea</taxon>
        <taxon>Drosophilidae</taxon>
        <taxon>Drosophila</taxon>
        <taxon>Sophophora</taxon>
    </lineage>
</organism>
<dbReference type="RefSeq" id="XP_070852936.1">
    <property type="nucleotide sequence ID" value="XM_070996835.1"/>
</dbReference>
<feature type="compositionally biased region" description="Low complexity" evidence="1">
    <location>
        <begin position="268"/>
        <end position="284"/>
    </location>
</feature>
<dbReference type="Proteomes" id="UP001652628">
    <property type="component" value="Chromosome 3"/>
</dbReference>
<feature type="region of interest" description="Disordered" evidence="1">
    <location>
        <begin position="236"/>
        <end position="284"/>
    </location>
</feature>
<evidence type="ECO:0000256" key="1">
    <source>
        <dbReference type="SAM" id="MobiDB-lite"/>
    </source>
</evidence>
<keyword evidence="2" id="KW-0812">Transmembrane</keyword>
<feature type="compositionally biased region" description="Low complexity" evidence="1">
    <location>
        <begin position="415"/>
        <end position="425"/>
    </location>
</feature>
<keyword evidence="2" id="KW-0472">Membrane</keyword>
<name>A0ABM4TSI1_DROSZ</name>
<reference evidence="4" key="1">
    <citation type="submission" date="2025-08" db="UniProtKB">
        <authorList>
            <consortium name="RefSeq"/>
        </authorList>
    </citation>
    <scope>IDENTIFICATION</scope>
</reference>
<proteinExistence type="predicted"/>
<keyword evidence="3" id="KW-1185">Reference proteome</keyword>
<feature type="region of interest" description="Disordered" evidence="1">
    <location>
        <begin position="396"/>
        <end position="425"/>
    </location>
</feature>
<feature type="region of interest" description="Disordered" evidence="1">
    <location>
        <begin position="27"/>
        <end position="129"/>
    </location>
</feature>
<feature type="region of interest" description="Disordered" evidence="1">
    <location>
        <begin position="155"/>
        <end position="196"/>
    </location>
</feature>
<accession>A0ABM4TSI1</accession>
<feature type="compositionally biased region" description="Low complexity" evidence="1">
    <location>
        <begin position="171"/>
        <end position="195"/>
    </location>
</feature>
<gene>
    <name evidence="4" type="primary">LOC108012508</name>
</gene>
<sequence length="493" mass="52749">MHFWIDKRSQQCGFGRSRVAASLSHAGSGLSYGHPPRRTKSSSCSSNNVGGSGQSMPPVHRSLPQTPYDLHQPGTSRQLQSQSHSSYGNNNSQQQQQQQHHMMQQHSSGGSSNNNNLAATGTTTTASNNNNASGIASSAAVLTGSGTIVPLVARGSNYSHHGSTRYQPRTQQQQLLHQQQQQQQHQQQQHQQQQHYSYHHPQFGNMAVPMRHYDAHQQQQYSGNVYADDAYSAYHHTAHHQHSSNHSTSGSNNQRQSNAYATPRRHNSSSNMRHSAATTATSAAAATSSTAEAATMASPAATVAAVPAATTHHSNQLQQQHHALLQHADSQLLPGHLKCGMCASLVLASVFVAGTKFYFDHQGTGLEVLIFCAFSATFFLAACLVSLCRIPKGLLSSSSRSDGRAAVSHSRGVNSSLTGSGSGAAQSAGCLLEMTEARYLEELQMSPVGGTTSTAGPPPYHIAILLPEQTPATMGKQLPLDESPPPSYDKILV</sequence>
<feature type="compositionally biased region" description="Polar residues" evidence="1">
    <location>
        <begin position="156"/>
        <end position="170"/>
    </location>
</feature>
<evidence type="ECO:0000313" key="3">
    <source>
        <dbReference type="Proteomes" id="UP001652628"/>
    </source>
</evidence>
<dbReference type="GeneID" id="108012508"/>
<feature type="compositionally biased region" description="Low complexity" evidence="1">
    <location>
        <begin position="244"/>
        <end position="254"/>
    </location>
</feature>
<feature type="transmembrane region" description="Helical" evidence="2">
    <location>
        <begin position="365"/>
        <end position="390"/>
    </location>
</feature>
<feature type="compositionally biased region" description="Low complexity" evidence="1">
    <location>
        <begin position="80"/>
        <end position="129"/>
    </location>
</feature>